<evidence type="ECO:0000313" key="2">
    <source>
        <dbReference type="EMBL" id="KAJ7687644.1"/>
    </source>
</evidence>
<keyword evidence="3" id="KW-1185">Reference proteome</keyword>
<evidence type="ECO:0000313" key="3">
    <source>
        <dbReference type="Proteomes" id="UP001221757"/>
    </source>
</evidence>
<organism evidence="2 3">
    <name type="scientific">Mycena rosella</name>
    <name type="common">Pink bonnet</name>
    <name type="synonym">Agaricus rosellus</name>
    <dbReference type="NCBI Taxonomy" id="1033263"/>
    <lineage>
        <taxon>Eukaryota</taxon>
        <taxon>Fungi</taxon>
        <taxon>Dikarya</taxon>
        <taxon>Basidiomycota</taxon>
        <taxon>Agaricomycotina</taxon>
        <taxon>Agaricomycetes</taxon>
        <taxon>Agaricomycetidae</taxon>
        <taxon>Agaricales</taxon>
        <taxon>Marasmiineae</taxon>
        <taxon>Mycenaceae</taxon>
        <taxon>Mycena</taxon>
    </lineage>
</organism>
<dbReference type="InterPro" id="IPR024983">
    <property type="entry name" value="CHAT_dom"/>
</dbReference>
<dbReference type="AlphaFoldDB" id="A0AAD7GGC5"/>
<dbReference type="Pfam" id="PF12770">
    <property type="entry name" value="CHAT"/>
    <property type="match status" value="1"/>
</dbReference>
<gene>
    <name evidence="2" type="ORF">B0H17DRAFT_1136194</name>
</gene>
<sequence length="497" mass="55643">MLSPRRHMAIAEWLPNETIIEILQGVSRPDQAALQCRVSKVFRALCLPVLYHIVDLESRASIEVSNSALSQFVRSFKFKVWNYSRHDLERGDEGRVSTSAYNLLANFSRPHTRPIQLLRDSLETLVNLEELSVDRVTITPSLRLHCTFPCLVKCTMGITEDQWTSTEREDSLASFLLRHPALKSLDIRDFRRLSDIWPPTSPRIPLLHLQCFGLHIKKHTVHEDTPHEHGPDPTDYLPRFSGLQFLWLDLGLISRSNDTNHQITVQGLGDVCSTLEACYLDQFIHSYTATLGSLLEAYNKKPLNTIPKFGVVGISYTGHSGTHPIEGVKDEVKKLLSIVQEPVECLQDDQATSDAVKLQLKACSWVHLACHGKQDLLEPSKSRLLLYDGNLELETILQMALSNAEFVFLAVCQTAMGDANLGIIAAGFRSAIGTMWAMNDQDGPLITEMVYSHLFRDGRQPQATDAAEALQFAVKGLRSRKVPFSVSGNGYSLDVSI</sequence>
<reference evidence="2" key="1">
    <citation type="submission" date="2023-03" db="EMBL/GenBank/DDBJ databases">
        <title>Massive genome expansion in bonnet fungi (Mycena s.s.) driven by repeated elements and novel gene families across ecological guilds.</title>
        <authorList>
            <consortium name="Lawrence Berkeley National Laboratory"/>
            <person name="Harder C.B."/>
            <person name="Miyauchi S."/>
            <person name="Viragh M."/>
            <person name="Kuo A."/>
            <person name="Thoen E."/>
            <person name="Andreopoulos B."/>
            <person name="Lu D."/>
            <person name="Skrede I."/>
            <person name="Drula E."/>
            <person name="Henrissat B."/>
            <person name="Morin E."/>
            <person name="Kohler A."/>
            <person name="Barry K."/>
            <person name="LaButti K."/>
            <person name="Morin E."/>
            <person name="Salamov A."/>
            <person name="Lipzen A."/>
            <person name="Mereny Z."/>
            <person name="Hegedus B."/>
            <person name="Baldrian P."/>
            <person name="Stursova M."/>
            <person name="Weitz H."/>
            <person name="Taylor A."/>
            <person name="Grigoriev I.V."/>
            <person name="Nagy L.G."/>
            <person name="Martin F."/>
            <person name="Kauserud H."/>
        </authorList>
    </citation>
    <scope>NUCLEOTIDE SEQUENCE</scope>
    <source>
        <strain evidence="2">CBHHK067</strain>
    </source>
</reference>
<dbReference type="Proteomes" id="UP001221757">
    <property type="component" value="Unassembled WGS sequence"/>
</dbReference>
<comment type="caution">
    <text evidence="2">The sequence shown here is derived from an EMBL/GenBank/DDBJ whole genome shotgun (WGS) entry which is preliminary data.</text>
</comment>
<evidence type="ECO:0000259" key="1">
    <source>
        <dbReference type="Pfam" id="PF12770"/>
    </source>
</evidence>
<protein>
    <submittedName>
        <fullName evidence="2">CHAT domain-containing protein</fullName>
    </submittedName>
</protein>
<proteinExistence type="predicted"/>
<name>A0AAD7GGC5_MYCRO</name>
<feature type="domain" description="CHAT" evidence="1">
    <location>
        <begin position="322"/>
        <end position="479"/>
    </location>
</feature>
<dbReference type="EMBL" id="JARKIE010000086">
    <property type="protein sequence ID" value="KAJ7687644.1"/>
    <property type="molecule type" value="Genomic_DNA"/>
</dbReference>
<accession>A0AAD7GGC5</accession>